<reference evidence="4 5" key="1">
    <citation type="submission" date="2016-07" db="EMBL/GenBank/DDBJ databases">
        <title>Characterization of isolates of Eisenbergiella tayi derived from blood cultures, using whole genome sequencing.</title>
        <authorList>
            <person name="Burdz T."/>
            <person name="Wiebe D."/>
            <person name="Huynh C."/>
            <person name="Bernard K."/>
        </authorList>
    </citation>
    <scope>NUCLEOTIDE SEQUENCE [LARGE SCALE GENOMIC DNA]</scope>
    <source>
        <strain evidence="4 5">NML 110608</strain>
    </source>
</reference>
<dbReference type="Gene3D" id="3.90.550.10">
    <property type="entry name" value="Spore Coat Polysaccharide Biosynthesis Protein SpsA, Chain A"/>
    <property type="match status" value="1"/>
</dbReference>
<evidence type="ECO:0000256" key="1">
    <source>
        <dbReference type="ARBA" id="ARBA00022676"/>
    </source>
</evidence>
<dbReference type="InterPro" id="IPR001173">
    <property type="entry name" value="Glyco_trans_2-like"/>
</dbReference>
<dbReference type="CDD" id="cd00761">
    <property type="entry name" value="Glyco_tranf_GTA_type"/>
    <property type="match status" value="1"/>
</dbReference>
<accession>A0A1E3A9U0</accession>
<name>A0A1E3A9U0_9FIRM</name>
<dbReference type="AlphaFoldDB" id="A0A1E3A9U0"/>
<dbReference type="PANTHER" id="PTHR22916:SF51">
    <property type="entry name" value="GLYCOSYLTRANSFERASE EPSH-RELATED"/>
    <property type="match status" value="1"/>
</dbReference>
<evidence type="ECO:0000313" key="5">
    <source>
        <dbReference type="Proteomes" id="UP000094067"/>
    </source>
</evidence>
<organism evidence="4 5">
    <name type="scientific">Eisenbergiella tayi</name>
    <dbReference type="NCBI Taxonomy" id="1432052"/>
    <lineage>
        <taxon>Bacteria</taxon>
        <taxon>Bacillati</taxon>
        <taxon>Bacillota</taxon>
        <taxon>Clostridia</taxon>
        <taxon>Lachnospirales</taxon>
        <taxon>Lachnospiraceae</taxon>
        <taxon>Eisenbergiella</taxon>
    </lineage>
</organism>
<dbReference type="EMBL" id="MCGH01000002">
    <property type="protein sequence ID" value="ODM05522.1"/>
    <property type="molecule type" value="Genomic_DNA"/>
</dbReference>
<dbReference type="PATRIC" id="fig|1432052.4.peg.1586"/>
<proteinExistence type="predicted"/>
<feature type="domain" description="Glycosyltransferase 2-like" evidence="3">
    <location>
        <begin position="7"/>
        <end position="171"/>
    </location>
</feature>
<dbReference type="PANTHER" id="PTHR22916">
    <property type="entry name" value="GLYCOSYLTRANSFERASE"/>
    <property type="match status" value="1"/>
</dbReference>
<dbReference type="SUPFAM" id="SSF53448">
    <property type="entry name" value="Nucleotide-diphospho-sugar transferases"/>
    <property type="match status" value="1"/>
</dbReference>
<sequence length="330" mass="37633">MKNPLISVIIPVYNIMDCLERCVASVCAQTYENLEILLVDDGSTDGTGGLCDELAGKDARIRVFHKPNGGSSSARNYGIERARGEYLGFVDSDDFVEPDMYASLAEQALKGGWQIVQVSRDEIDENGEKRPDVCKPPGQICFMTSEEFLRELLLHRGDCSFCTKITSRSLLGDRRFPEGELNEDFFLLTELLQETSGVCILPRQLYHVYYRIGSNTRKKDRNDFSRVFVDIVRNADYVQAVVEKRYPALKEEAVRFGLYQRLDYLLHIPVKKMVSGEDFYMAVKRYCRKHIADTIKSPYLTGKQKAYLLLLTAAPRTVRRVHGAVMELRK</sequence>
<gene>
    <name evidence="4" type="primary">epsJ_1</name>
    <name evidence="4" type="ORF">BEI61_01411</name>
</gene>
<comment type="caution">
    <text evidence="4">The sequence shown here is derived from an EMBL/GenBank/DDBJ whole genome shotgun (WGS) entry which is preliminary data.</text>
</comment>
<evidence type="ECO:0000256" key="2">
    <source>
        <dbReference type="ARBA" id="ARBA00022679"/>
    </source>
</evidence>
<protein>
    <submittedName>
        <fullName evidence="4">Putative glycosyltransferase EpsJ</fullName>
        <ecNumber evidence="4">2.4.-.-</ecNumber>
    </submittedName>
</protein>
<evidence type="ECO:0000259" key="3">
    <source>
        <dbReference type="Pfam" id="PF00535"/>
    </source>
</evidence>
<keyword evidence="2 4" id="KW-0808">Transferase</keyword>
<dbReference type="EC" id="2.4.-.-" evidence="4"/>
<dbReference type="Proteomes" id="UP000094067">
    <property type="component" value="Unassembled WGS sequence"/>
</dbReference>
<dbReference type="GO" id="GO:0016757">
    <property type="term" value="F:glycosyltransferase activity"/>
    <property type="evidence" value="ECO:0007669"/>
    <property type="project" value="UniProtKB-KW"/>
</dbReference>
<keyword evidence="1 4" id="KW-0328">Glycosyltransferase</keyword>
<dbReference type="InterPro" id="IPR029044">
    <property type="entry name" value="Nucleotide-diphossugar_trans"/>
</dbReference>
<dbReference type="RefSeq" id="WP_069151745.1">
    <property type="nucleotide sequence ID" value="NZ_MCGH01000002.1"/>
</dbReference>
<dbReference type="Pfam" id="PF00535">
    <property type="entry name" value="Glycos_transf_2"/>
    <property type="match status" value="1"/>
</dbReference>
<evidence type="ECO:0000313" key="4">
    <source>
        <dbReference type="EMBL" id="ODM05522.1"/>
    </source>
</evidence>